<dbReference type="KEGG" id="dov:DSCO28_13290"/>
<sequence length="473" mass="53471">MSMNDNHAQINPVCHQMLNCRLTGNITPISWFRNILTGSGKPDVVSIILLSDIVYWYTPVMTRDEHTGDVIGIQQKFQADKLQKTYQEYADIFSFSKNQIKNAIDNLVSQNLITREFRHIKTGSGLAITNVMYIEPNIENIIKISNKSRSPQKVGGYPPKKLGDIPPKSSGISHQKNGGPPPKKFGVIPPKNGGTYTETTTEITTETTTTTEAAAVDLRNRFPKSIRSRIPRIYQDHRDVLDSIDAYFKTHGKSYVAAELDYATHNSTKNGGFPAFLKRSLESGWGTEDLKVRQAAQNERRILESRQKERDLEALRAEQELLADIEKWDRQIDQKVQETLECISPTELNRIKTEAWEQAEKKTPSLRGQTSQVLTAAKEKLSTLSDPERKTLFEVAKAAVRASIGNLLGENHPGFHRAVDSQVLKEIQERYPLHTPLADLWNKRVKAEADRILKVMVIRNYGLLKSQTVRNSP</sequence>
<feature type="region of interest" description="Disordered" evidence="1">
    <location>
        <begin position="148"/>
        <end position="190"/>
    </location>
</feature>
<dbReference type="EMBL" id="AP021876">
    <property type="protein sequence ID" value="BBO80763.1"/>
    <property type="molecule type" value="Genomic_DNA"/>
</dbReference>
<accession>A0A5K7ZR87</accession>
<gene>
    <name evidence="2" type="ORF">DSCO28_13290</name>
</gene>
<evidence type="ECO:0000313" key="3">
    <source>
        <dbReference type="Proteomes" id="UP000425960"/>
    </source>
</evidence>
<protein>
    <recommendedName>
        <fullName evidence="4">DNA replication protein DnaD</fullName>
    </recommendedName>
</protein>
<proteinExistence type="predicted"/>
<dbReference type="Proteomes" id="UP000425960">
    <property type="component" value="Chromosome"/>
</dbReference>
<reference evidence="2 3" key="1">
    <citation type="submission" date="2019-11" db="EMBL/GenBank/DDBJ databases">
        <title>Comparative genomics of hydrocarbon-degrading Desulfosarcina strains.</title>
        <authorList>
            <person name="Watanabe M."/>
            <person name="Kojima H."/>
            <person name="Fukui M."/>
        </authorList>
    </citation>
    <scope>NUCLEOTIDE SEQUENCE [LARGE SCALE GENOMIC DNA]</scope>
    <source>
        <strain evidence="2 3">28bB2T</strain>
    </source>
</reference>
<organism evidence="2 3">
    <name type="scientific">Desulfosarcina ovata subsp. sediminis</name>
    <dbReference type="NCBI Taxonomy" id="885957"/>
    <lineage>
        <taxon>Bacteria</taxon>
        <taxon>Pseudomonadati</taxon>
        <taxon>Thermodesulfobacteriota</taxon>
        <taxon>Desulfobacteria</taxon>
        <taxon>Desulfobacterales</taxon>
        <taxon>Desulfosarcinaceae</taxon>
        <taxon>Desulfosarcina</taxon>
    </lineage>
</organism>
<evidence type="ECO:0000313" key="2">
    <source>
        <dbReference type="EMBL" id="BBO80763.1"/>
    </source>
</evidence>
<dbReference type="AlphaFoldDB" id="A0A5K7ZR87"/>
<name>A0A5K7ZR87_9BACT</name>
<evidence type="ECO:0008006" key="4">
    <source>
        <dbReference type="Google" id="ProtNLM"/>
    </source>
</evidence>
<evidence type="ECO:0000256" key="1">
    <source>
        <dbReference type="SAM" id="MobiDB-lite"/>
    </source>
</evidence>